<accession>C5KKL3</accession>
<reference evidence="1 2" key="1">
    <citation type="submission" date="2008-07" db="EMBL/GenBank/DDBJ databases">
        <authorList>
            <person name="El-Sayed N."/>
            <person name="Caler E."/>
            <person name="Inman J."/>
            <person name="Amedeo P."/>
            <person name="Hass B."/>
            <person name="Wortman J."/>
        </authorList>
    </citation>
    <scope>NUCLEOTIDE SEQUENCE [LARGE SCALE GENOMIC DNA]</scope>
    <source>
        <strain evidence="2">ATCC 50983 / TXsc</strain>
    </source>
</reference>
<gene>
    <name evidence="1" type="ORF">Pmar_PMAR023451</name>
</gene>
<evidence type="ECO:0000313" key="2">
    <source>
        <dbReference type="Proteomes" id="UP000007800"/>
    </source>
</evidence>
<organism evidence="2">
    <name type="scientific">Perkinsus marinus (strain ATCC 50983 / TXsc)</name>
    <dbReference type="NCBI Taxonomy" id="423536"/>
    <lineage>
        <taxon>Eukaryota</taxon>
        <taxon>Sar</taxon>
        <taxon>Alveolata</taxon>
        <taxon>Perkinsozoa</taxon>
        <taxon>Perkinsea</taxon>
        <taxon>Perkinsida</taxon>
        <taxon>Perkinsidae</taxon>
        <taxon>Perkinsus</taxon>
    </lineage>
</organism>
<dbReference type="RefSeq" id="XP_002783329.1">
    <property type="nucleotide sequence ID" value="XM_002783283.1"/>
</dbReference>
<dbReference type="InParanoid" id="C5KKL3"/>
<sequence length="125" mass="14080">MYLQAEQLLSGLEETPDEQSLSKKKALTQLVEAGASELVRRAKFDGETIRQKESAEKRKVREARRRAREECLMGWSVMHASPTLTLPVPPVPALVLKYDGLHGVRELERLPNYCQKASAHSIVNL</sequence>
<dbReference type="AlphaFoldDB" id="C5KKL3"/>
<dbReference type="EMBL" id="GG673688">
    <property type="protein sequence ID" value="EER15125.1"/>
    <property type="molecule type" value="Genomic_DNA"/>
</dbReference>
<evidence type="ECO:0000313" key="1">
    <source>
        <dbReference type="EMBL" id="EER15125.1"/>
    </source>
</evidence>
<proteinExistence type="predicted"/>
<dbReference type="OrthoDB" id="10375621at2759"/>
<dbReference type="OMA" id="CQKASAH"/>
<dbReference type="Proteomes" id="UP000007800">
    <property type="component" value="Unassembled WGS sequence"/>
</dbReference>
<protein>
    <submittedName>
        <fullName evidence="1">Uncharacterized protein</fullName>
    </submittedName>
</protein>
<dbReference type="GeneID" id="9062008"/>
<keyword evidence="2" id="KW-1185">Reference proteome</keyword>
<name>C5KKL3_PERM5</name>